<gene>
    <name evidence="1" type="ORF">ENL43_00390</name>
</gene>
<dbReference type="EMBL" id="DRTX01000025">
    <property type="protein sequence ID" value="HHF52804.1"/>
    <property type="molecule type" value="Genomic_DNA"/>
</dbReference>
<accession>A0A7V5HM63</accession>
<protein>
    <recommendedName>
        <fullName evidence="2">Type IX secretion system membrane protein PorP/SprF</fullName>
    </recommendedName>
</protein>
<proteinExistence type="predicted"/>
<dbReference type="Proteomes" id="UP000886050">
    <property type="component" value="Unassembled WGS sequence"/>
</dbReference>
<name>A0A7V5HM63_UNCW3</name>
<dbReference type="AlphaFoldDB" id="A0A7V5HM63"/>
<organism evidence="1">
    <name type="scientific">candidate division WOR-3 bacterium</name>
    <dbReference type="NCBI Taxonomy" id="2052148"/>
    <lineage>
        <taxon>Bacteria</taxon>
        <taxon>Bacteria division WOR-3</taxon>
    </lineage>
</organism>
<comment type="caution">
    <text evidence="1">The sequence shown here is derived from an EMBL/GenBank/DDBJ whole genome shotgun (WGS) entry which is preliminary data.</text>
</comment>
<evidence type="ECO:0000313" key="1">
    <source>
        <dbReference type="EMBL" id="HHF52804.1"/>
    </source>
</evidence>
<evidence type="ECO:0008006" key="2">
    <source>
        <dbReference type="Google" id="ProtNLM"/>
    </source>
</evidence>
<reference evidence="1" key="1">
    <citation type="journal article" date="2020" name="mSystems">
        <title>Genome- and Community-Level Interaction Insights into Carbon Utilization and Element Cycling Functions of Hydrothermarchaeota in Hydrothermal Sediment.</title>
        <authorList>
            <person name="Zhou Z."/>
            <person name="Liu Y."/>
            <person name="Xu W."/>
            <person name="Pan J."/>
            <person name="Luo Z.H."/>
            <person name="Li M."/>
        </authorList>
    </citation>
    <scope>NUCLEOTIDE SEQUENCE [LARGE SCALE GENOMIC DNA]</scope>
    <source>
        <strain evidence="1">HyVt-96</strain>
    </source>
</reference>
<sequence>MSGSSILLILISFAYILPFSPFLNCYNIGSLKKRAEAVFFLPSLLPYEPKISISYSKPYGIKELSYTSLAFSYRKVGLGFTNLGTGEINEKTLTLAFARQLSTSQLGVSFYITRTQYEDIIKEYPGVRLGITKDATFFSYGFVLSSRLDKYTPLFSSTFIFNENFGSTSVDLHMELREAPCISFSQSFSFLPLFDIVIGLSQNPEALFLGLRTKGYISISYSFREIGELGNTHSIGVEYTLGQNYNTSTTTEKGGMF</sequence>